<dbReference type="GO" id="GO:0034388">
    <property type="term" value="C:Pwp2p-containing subcomplex of 90S preribosome"/>
    <property type="evidence" value="ECO:0007669"/>
    <property type="project" value="TreeGrafter"/>
</dbReference>
<dbReference type="FunFam" id="2.130.10.10:FF:000157">
    <property type="entry name" value="WD repeat domain 3"/>
    <property type="match status" value="1"/>
</dbReference>
<keyword evidence="9" id="KW-1185">Reference proteome</keyword>
<dbReference type="PANTHER" id="PTHR19853:SF0">
    <property type="entry name" value="WD REPEAT-CONTAINING PROTEIN 3"/>
    <property type="match status" value="1"/>
</dbReference>
<proteinExistence type="inferred from homology"/>
<name>A0AAV4X4K9_9ARAC</name>
<evidence type="ECO:0000256" key="5">
    <source>
        <dbReference type="SAM" id="Coils"/>
    </source>
</evidence>
<reference evidence="8 9" key="1">
    <citation type="submission" date="2021-06" db="EMBL/GenBank/DDBJ databases">
        <title>Caerostris darwini draft genome.</title>
        <authorList>
            <person name="Kono N."/>
            <person name="Arakawa K."/>
        </authorList>
    </citation>
    <scope>NUCLEOTIDE SEQUENCE [LARGE SCALE GENOMIC DNA]</scope>
</reference>
<keyword evidence="1 4" id="KW-0853">WD repeat</keyword>
<dbReference type="CDD" id="cd00200">
    <property type="entry name" value="WD40"/>
    <property type="match status" value="1"/>
</dbReference>
<dbReference type="PRINTS" id="PR00320">
    <property type="entry name" value="GPROTEINBRPT"/>
</dbReference>
<dbReference type="InterPro" id="IPR015943">
    <property type="entry name" value="WD40/YVTN_repeat-like_dom_sf"/>
</dbReference>
<feature type="repeat" description="WD" evidence="4">
    <location>
        <begin position="492"/>
        <end position="526"/>
    </location>
</feature>
<dbReference type="GO" id="GO:0032040">
    <property type="term" value="C:small-subunit processome"/>
    <property type="evidence" value="ECO:0007669"/>
    <property type="project" value="TreeGrafter"/>
</dbReference>
<dbReference type="PROSITE" id="PS00678">
    <property type="entry name" value="WD_REPEATS_1"/>
    <property type="match status" value="3"/>
</dbReference>
<dbReference type="InterPro" id="IPR051570">
    <property type="entry name" value="TBC1_cilium_biogenesis"/>
</dbReference>
<evidence type="ECO:0000256" key="6">
    <source>
        <dbReference type="SAM" id="MobiDB-lite"/>
    </source>
</evidence>
<feature type="repeat" description="WD" evidence="4">
    <location>
        <begin position="641"/>
        <end position="679"/>
    </location>
</feature>
<dbReference type="Proteomes" id="UP001054837">
    <property type="component" value="Unassembled WGS sequence"/>
</dbReference>
<dbReference type="InterPro" id="IPR020472">
    <property type="entry name" value="WD40_PAC1"/>
</dbReference>
<dbReference type="Pfam" id="PF25172">
    <property type="entry name" value="Beta-prop_WDR3_2nd"/>
    <property type="match status" value="1"/>
</dbReference>
<feature type="repeat" description="WD" evidence="4">
    <location>
        <begin position="63"/>
        <end position="104"/>
    </location>
</feature>
<keyword evidence="5" id="KW-0175">Coiled coil</keyword>
<evidence type="ECO:0000256" key="2">
    <source>
        <dbReference type="ARBA" id="ARBA00022737"/>
    </source>
</evidence>
<evidence type="ECO:0000259" key="7">
    <source>
        <dbReference type="Pfam" id="PF04003"/>
    </source>
</evidence>
<feature type="domain" description="Small-subunit processome Utp12" evidence="7">
    <location>
        <begin position="815"/>
        <end position="905"/>
    </location>
</feature>
<feature type="repeat" description="WD" evidence="4">
    <location>
        <begin position="147"/>
        <end position="188"/>
    </location>
</feature>
<dbReference type="EMBL" id="BPLQ01015526">
    <property type="protein sequence ID" value="GIY88714.1"/>
    <property type="molecule type" value="Genomic_DNA"/>
</dbReference>
<gene>
    <name evidence="8" type="primary">WDR3</name>
    <name evidence="8" type="ORF">CDAR_438231</name>
</gene>
<accession>A0AAV4X4K9</accession>
<dbReference type="InterPro" id="IPR036322">
    <property type="entry name" value="WD40_repeat_dom_sf"/>
</dbReference>
<evidence type="ECO:0000256" key="1">
    <source>
        <dbReference type="ARBA" id="ARBA00022574"/>
    </source>
</evidence>
<dbReference type="AlphaFoldDB" id="A0AAV4X4K9"/>
<feature type="repeat" description="WD" evidence="4">
    <location>
        <begin position="680"/>
        <end position="712"/>
    </location>
</feature>
<dbReference type="InterPro" id="IPR019775">
    <property type="entry name" value="WD40_repeat_CS"/>
</dbReference>
<dbReference type="Pfam" id="PF25173">
    <property type="entry name" value="Beta-prop_WDR3_1st"/>
    <property type="match status" value="1"/>
</dbReference>
<dbReference type="PANTHER" id="PTHR19853">
    <property type="entry name" value="WD REPEAT CONTAINING PROTEIN 3 WDR3"/>
    <property type="match status" value="1"/>
</dbReference>
<sequence>MTTTQYLKFCPGKIFGIVASSSAAIVPVNLNERINLKDNFFAVPACENVYIWNLRTKEKTLVLNGENSIVTCLIADSNHKNIAVGYADGTVRIFSIQDGECIVSFIGHKTAVSCLIYENDSSRLASGGKDSEIVIWDVIDETGLFRLKGHKGPISKCLFYQPKNCLISSSKDTYIKFWDLDTQHCFYTLVGNQLEILDIVLIKGTKLICGLNGQKIRVWNIFVENDDSSDSPVTKKLKANLQEQHDLNLVLDEGLMRDENEEIYDSKFKSTEVGELSYTENKAASIIVDPTERIIAVHGSTKFLWLYKILNEEEMRKRLRKKRAKEAKRKKDADEDDCDNDETSLSVDDEYQALKPIQLISKIDSCCISVDETDIAKITALLKNNTVVQYEFDLKIKHNDYQVSRSISMPGHRSFVRTVSCSSDGYSILSACDQSVKIWRSFSEEQKCATTLPCDASLCSVFVPGNNHCIIGTKNGKLNIFDIDKHELVNSIDAHDGFVKCICLSPGQVGVTSGGSDKEIKFWDFELVRDEKQSESRKMLSLSIKRTLQMPEETLCLKYSPDGKKLAIALLDSTVQVLFADSLKLAFSLYGHEFPVSCLDISHDNSLIITGSSDRTIRIWSMEFGSCNKRLKIANEKGLPNDKSITCLQFLPKTHLFFSGSKDHLVRQWDADNFQKIITLKGHQNEITAMAVHPDGTFVVTASKDRSIRTWEKTREPLILQEQQEIEAEEREKETEDLPTVPGEVNKEVALPGMKTPQTIRTVDQLIEALELYEVEAKQLKEYELQCEKADKKLPPPPTHMLFIAYHVNTPIEYMKKVALKIKPSELEGVLLHLPFNYALEFLKVITEFVDRGWETEFCEKCVTFLVRVHFDQISTNQSIRPVINKLKEKLFQQMHHIRDAIGFAKVVSNLHLRTIESQEDISTMFSELMKKRKEKGWNDL</sequence>
<dbReference type="SUPFAM" id="SSF50978">
    <property type="entry name" value="WD40 repeat-like"/>
    <property type="match status" value="2"/>
</dbReference>
<feature type="region of interest" description="Disordered" evidence="6">
    <location>
        <begin position="323"/>
        <end position="343"/>
    </location>
</feature>
<dbReference type="InterPro" id="IPR007148">
    <property type="entry name" value="SSU_processome_Utp12"/>
</dbReference>
<evidence type="ECO:0000313" key="9">
    <source>
        <dbReference type="Proteomes" id="UP001054837"/>
    </source>
</evidence>
<evidence type="ECO:0000256" key="3">
    <source>
        <dbReference type="ARBA" id="ARBA00038229"/>
    </source>
</evidence>
<feature type="repeat" description="WD" evidence="4">
    <location>
        <begin position="105"/>
        <end position="138"/>
    </location>
</feature>
<keyword evidence="2" id="KW-0677">Repeat</keyword>
<dbReference type="InterPro" id="IPR001680">
    <property type="entry name" value="WD40_rpt"/>
</dbReference>
<dbReference type="GO" id="GO:0030490">
    <property type="term" value="P:maturation of SSU-rRNA"/>
    <property type="evidence" value="ECO:0007669"/>
    <property type="project" value="TreeGrafter"/>
</dbReference>
<evidence type="ECO:0000256" key="4">
    <source>
        <dbReference type="PROSITE-ProRule" id="PRU00221"/>
    </source>
</evidence>
<comment type="caution">
    <text evidence="8">The sequence shown here is derived from an EMBL/GenBank/DDBJ whole genome shotgun (WGS) entry which is preliminary data.</text>
</comment>
<dbReference type="Pfam" id="PF04003">
    <property type="entry name" value="Utp12"/>
    <property type="match status" value="1"/>
</dbReference>
<protein>
    <submittedName>
        <fullName evidence="8">WD repeat-containing protein 3</fullName>
    </submittedName>
</protein>
<feature type="compositionally biased region" description="Acidic residues" evidence="6">
    <location>
        <begin position="334"/>
        <end position="343"/>
    </location>
</feature>
<dbReference type="PROSITE" id="PS50082">
    <property type="entry name" value="WD_REPEATS_2"/>
    <property type="match status" value="7"/>
</dbReference>
<dbReference type="GO" id="GO:0030515">
    <property type="term" value="F:snoRNA binding"/>
    <property type="evidence" value="ECO:0007669"/>
    <property type="project" value="TreeGrafter"/>
</dbReference>
<comment type="similarity">
    <text evidence="3">Belongs to the WD repeat WDR3/UTP12 family.</text>
</comment>
<feature type="repeat" description="WD" evidence="4">
    <location>
        <begin position="589"/>
        <end position="630"/>
    </location>
</feature>
<dbReference type="PROSITE" id="PS50294">
    <property type="entry name" value="WD_REPEATS_REGION"/>
    <property type="match status" value="5"/>
</dbReference>
<evidence type="ECO:0000313" key="8">
    <source>
        <dbReference type="EMBL" id="GIY88714.1"/>
    </source>
</evidence>
<dbReference type="SMART" id="SM00320">
    <property type="entry name" value="WD40"/>
    <property type="match status" value="11"/>
</dbReference>
<feature type="coiled-coil region" evidence="5">
    <location>
        <begin position="763"/>
        <end position="793"/>
    </location>
</feature>
<organism evidence="8 9">
    <name type="scientific">Caerostris darwini</name>
    <dbReference type="NCBI Taxonomy" id="1538125"/>
    <lineage>
        <taxon>Eukaryota</taxon>
        <taxon>Metazoa</taxon>
        <taxon>Ecdysozoa</taxon>
        <taxon>Arthropoda</taxon>
        <taxon>Chelicerata</taxon>
        <taxon>Arachnida</taxon>
        <taxon>Araneae</taxon>
        <taxon>Araneomorphae</taxon>
        <taxon>Entelegynae</taxon>
        <taxon>Araneoidea</taxon>
        <taxon>Araneidae</taxon>
        <taxon>Caerostris</taxon>
    </lineage>
</organism>
<dbReference type="Gene3D" id="2.130.10.10">
    <property type="entry name" value="YVTN repeat-like/Quinoprotein amine dehydrogenase"/>
    <property type="match status" value="3"/>
</dbReference>